<dbReference type="NCBIfam" id="TIGR00096">
    <property type="entry name" value="16S rRNA (cytidine(1402)-2'-O)-methyltransferase"/>
    <property type="match status" value="1"/>
</dbReference>
<sequence length="312" mass="33271">MPELDALQNPPSEQEPVQPALGVWPSVNGSPAQLVLVSTPIGNLGDVTSRAISALRLADIVLCEDSRVTQRLLFALGLKAKLESFHDHNEESLTPHLLEAMRNGRKFALVSDAGTPLMSDPGFRLVRAAVAAGLGVTALPGPNAAVTALTLSGLPPHPYLFLGFPPPRGAARRTAFAALRAAETAGLSASMIWYESPHRVAEMLADLQTVFGDRPAALARELTKHFEEVRRGPLSTLIAGVEANPPRGEICVVLGPLDPDADEPEFDLDARLRAELSRTRLKEAVAQVAAETGLPRRQVYARALALSGETES</sequence>
<dbReference type="CDD" id="cd11648">
    <property type="entry name" value="RsmI"/>
    <property type="match status" value="1"/>
</dbReference>
<comment type="subcellular location">
    <subcellularLocation>
        <location evidence="6">Cytoplasm</location>
    </subcellularLocation>
</comment>
<reference evidence="9" key="1">
    <citation type="journal article" date="2021" name="Microorganisms">
        <title>Acidisoma silvae sp. nov. and Acidisomacellulosilytica sp. nov., Two Acidophilic Bacteria Isolated from Decaying Wood, Hydrolyzing Cellulose and Producing Poly-3-hydroxybutyrate.</title>
        <authorList>
            <person name="Mieszkin S."/>
            <person name="Pouder E."/>
            <person name="Uroz S."/>
            <person name="Simon-Colin C."/>
            <person name="Alain K."/>
        </authorList>
    </citation>
    <scope>NUCLEOTIDE SEQUENCE</scope>
    <source>
        <strain evidence="9">HW T2.11</strain>
    </source>
</reference>
<dbReference type="Pfam" id="PF00590">
    <property type="entry name" value="TP_methylase"/>
    <property type="match status" value="1"/>
</dbReference>
<evidence type="ECO:0000256" key="3">
    <source>
        <dbReference type="ARBA" id="ARBA00022603"/>
    </source>
</evidence>
<dbReference type="InterPro" id="IPR053910">
    <property type="entry name" value="RsmI_HTH"/>
</dbReference>
<keyword evidence="10" id="KW-1185">Reference proteome</keyword>
<keyword evidence="2 6" id="KW-0698">rRNA processing</keyword>
<dbReference type="InterPro" id="IPR008189">
    <property type="entry name" value="rRNA_ssu_MeTfrase_I"/>
</dbReference>
<dbReference type="InterPro" id="IPR014776">
    <property type="entry name" value="4pyrrole_Mease_sub2"/>
</dbReference>
<comment type="catalytic activity">
    <reaction evidence="6">
        <text>cytidine(1402) in 16S rRNA + S-adenosyl-L-methionine = 2'-O-methylcytidine(1402) in 16S rRNA + S-adenosyl-L-homocysteine + H(+)</text>
        <dbReference type="Rhea" id="RHEA:42924"/>
        <dbReference type="Rhea" id="RHEA-COMP:10285"/>
        <dbReference type="Rhea" id="RHEA-COMP:10286"/>
        <dbReference type="ChEBI" id="CHEBI:15378"/>
        <dbReference type="ChEBI" id="CHEBI:57856"/>
        <dbReference type="ChEBI" id="CHEBI:59789"/>
        <dbReference type="ChEBI" id="CHEBI:74495"/>
        <dbReference type="ChEBI" id="CHEBI:82748"/>
        <dbReference type="EC" id="2.1.1.198"/>
    </reaction>
</comment>
<dbReference type="PIRSF" id="PIRSF005917">
    <property type="entry name" value="MTase_YraL"/>
    <property type="match status" value="1"/>
</dbReference>
<feature type="domain" description="RsmI HTH" evidence="8">
    <location>
        <begin position="267"/>
        <end position="306"/>
    </location>
</feature>
<dbReference type="Gene3D" id="3.30.950.10">
    <property type="entry name" value="Methyltransferase, Cobalt-precorrin-4 Transmethylase, Domain 2"/>
    <property type="match status" value="1"/>
</dbReference>
<proteinExistence type="inferred from homology"/>
<dbReference type="GO" id="GO:0070677">
    <property type="term" value="F:rRNA (cytosine-2'-O-)-methyltransferase activity"/>
    <property type="evidence" value="ECO:0007669"/>
    <property type="project" value="UniProtKB-UniRule"/>
</dbReference>
<dbReference type="SUPFAM" id="SSF53790">
    <property type="entry name" value="Tetrapyrrole methylase"/>
    <property type="match status" value="1"/>
</dbReference>
<dbReference type="PANTHER" id="PTHR46111:SF1">
    <property type="entry name" value="RIBOSOMAL RNA SMALL SUBUNIT METHYLTRANSFERASE I"/>
    <property type="match status" value="1"/>
</dbReference>
<dbReference type="Gene3D" id="3.40.1010.10">
    <property type="entry name" value="Cobalt-precorrin-4 Transmethylase, Domain 1"/>
    <property type="match status" value="1"/>
</dbReference>
<comment type="similarity">
    <text evidence="6">Belongs to the methyltransferase superfamily. RsmI family.</text>
</comment>
<evidence type="ECO:0000313" key="10">
    <source>
        <dbReference type="Proteomes" id="UP000708298"/>
    </source>
</evidence>
<organism evidence="9 10">
    <name type="scientific">Acidisoma silvae</name>
    <dbReference type="NCBI Taxonomy" id="2802396"/>
    <lineage>
        <taxon>Bacteria</taxon>
        <taxon>Pseudomonadati</taxon>
        <taxon>Pseudomonadota</taxon>
        <taxon>Alphaproteobacteria</taxon>
        <taxon>Acetobacterales</taxon>
        <taxon>Acidocellaceae</taxon>
        <taxon>Acidisoma</taxon>
    </lineage>
</organism>
<evidence type="ECO:0000259" key="8">
    <source>
        <dbReference type="Pfam" id="PF23016"/>
    </source>
</evidence>
<evidence type="ECO:0000256" key="4">
    <source>
        <dbReference type="ARBA" id="ARBA00022679"/>
    </source>
</evidence>
<evidence type="ECO:0000313" key="9">
    <source>
        <dbReference type="EMBL" id="MCB8875303.1"/>
    </source>
</evidence>
<dbReference type="Pfam" id="PF23016">
    <property type="entry name" value="RsmI_C"/>
    <property type="match status" value="1"/>
</dbReference>
<dbReference type="AlphaFoldDB" id="A0A963YS02"/>
<evidence type="ECO:0000256" key="1">
    <source>
        <dbReference type="ARBA" id="ARBA00022490"/>
    </source>
</evidence>
<evidence type="ECO:0000259" key="7">
    <source>
        <dbReference type="Pfam" id="PF00590"/>
    </source>
</evidence>
<dbReference type="HAMAP" id="MF_01877">
    <property type="entry name" value="16SrRNA_methyltr_I"/>
    <property type="match status" value="1"/>
</dbReference>
<protein>
    <recommendedName>
        <fullName evidence="6">Ribosomal RNA small subunit methyltransferase I</fullName>
        <ecNumber evidence="6">2.1.1.198</ecNumber>
    </recommendedName>
    <alternativeName>
        <fullName evidence="6">16S rRNA 2'-O-ribose C1402 methyltransferase</fullName>
    </alternativeName>
    <alternativeName>
        <fullName evidence="6">rRNA (cytidine-2'-O-)-methyltransferase RsmI</fullName>
    </alternativeName>
</protein>
<keyword evidence="1 6" id="KW-0963">Cytoplasm</keyword>
<comment type="function">
    <text evidence="6">Catalyzes the 2'-O-methylation of the ribose of cytidine 1402 (C1402) in 16S rRNA.</text>
</comment>
<dbReference type="PANTHER" id="PTHR46111">
    <property type="entry name" value="RIBOSOMAL RNA SMALL SUBUNIT METHYLTRANSFERASE I"/>
    <property type="match status" value="1"/>
</dbReference>
<keyword evidence="3 6" id="KW-0489">Methyltransferase</keyword>
<dbReference type="InterPro" id="IPR014777">
    <property type="entry name" value="4pyrrole_Mease_sub1"/>
</dbReference>
<dbReference type="FunFam" id="3.40.1010.10:FF:000007">
    <property type="entry name" value="Ribosomal RNA small subunit methyltransferase I"/>
    <property type="match status" value="1"/>
</dbReference>
<dbReference type="EC" id="2.1.1.198" evidence="6"/>
<dbReference type="GO" id="GO:0005737">
    <property type="term" value="C:cytoplasm"/>
    <property type="evidence" value="ECO:0007669"/>
    <property type="project" value="UniProtKB-SubCell"/>
</dbReference>
<dbReference type="RefSeq" id="WP_227320966.1">
    <property type="nucleotide sequence ID" value="NZ_JAESVB010000003.1"/>
</dbReference>
<dbReference type="EMBL" id="JAESVB010000003">
    <property type="protein sequence ID" value="MCB8875303.1"/>
    <property type="molecule type" value="Genomic_DNA"/>
</dbReference>
<evidence type="ECO:0000256" key="2">
    <source>
        <dbReference type="ARBA" id="ARBA00022552"/>
    </source>
</evidence>
<keyword evidence="4 6" id="KW-0808">Transferase</keyword>
<dbReference type="InterPro" id="IPR035996">
    <property type="entry name" value="4pyrrol_Methylase_sf"/>
</dbReference>
<comment type="caution">
    <text evidence="9">The sequence shown here is derived from an EMBL/GenBank/DDBJ whole genome shotgun (WGS) entry which is preliminary data.</text>
</comment>
<evidence type="ECO:0000256" key="6">
    <source>
        <dbReference type="HAMAP-Rule" id="MF_01877"/>
    </source>
</evidence>
<evidence type="ECO:0000256" key="5">
    <source>
        <dbReference type="ARBA" id="ARBA00022691"/>
    </source>
</evidence>
<accession>A0A963YS02</accession>
<dbReference type="Proteomes" id="UP000708298">
    <property type="component" value="Unassembled WGS sequence"/>
</dbReference>
<reference evidence="9" key="2">
    <citation type="submission" date="2021-01" db="EMBL/GenBank/DDBJ databases">
        <authorList>
            <person name="Mieszkin S."/>
            <person name="Pouder E."/>
            <person name="Alain K."/>
        </authorList>
    </citation>
    <scope>NUCLEOTIDE SEQUENCE</scope>
    <source>
        <strain evidence="9">HW T2.11</strain>
    </source>
</reference>
<dbReference type="InterPro" id="IPR000878">
    <property type="entry name" value="4pyrrol_Mease"/>
</dbReference>
<keyword evidence="5 6" id="KW-0949">S-adenosyl-L-methionine</keyword>
<name>A0A963YS02_9PROT</name>
<gene>
    <name evidence="6 9" type="primary">rsmI</name>
    <name evidence="9" type="ORF">ASILVAE211_08940</name>
</gene>
<feature type="domain" description="Tetrapyrrole methylase" evidence="7">
    <location>
        <begin position="34"/>
        <end position="237"/>
    </location>
</feature>